<dbReference type="GO" id="GO:0016757">
    <property type="term" value="F:glycosyltransferase activity"/>
    <property type="evidence" value="ECO:0007669"/>
    <property type="project" value="TreeGrafter"/>
</dbReference>
<keyword evidence="3" id="KW-1185">Reference proteome</keyword>
<proteinExistence type="predicted"/>
<dbReference type="SUPFAM" id="SSF53756">
    <property type="entry name" value="UDP-Glycosyltransferase/glycogen phosphorylase"/>
    <property type="match status" value="1"/>
</dbReference>
<evidence type="ECO:0000313" key="3">
    <source>
        <dbReference type="Proteomes" id="UP000636458"/>
    </source>
</evidence>
<accession>A0A934SLI5</accession>
<dbReference type="AlphaFoldDB" id="A0A934SLI5"/>
<dbReference type="EMBL" id="JAEPES010000005">
    <property type="protein sequence ID" value="MBK4348922.1"/>
    <property type="molecule type" value="Genomic_DNA"/>
</dbReference>
<sequence length="171" mass="18559">MFVGTNRKHKGVETLRGAVRQLQDFGVTLVVTDAPPADSEPWEDWVGNTTFEGGLELVRTGDIVVLPSIQTSMVTEAQLPAKLMDAMIAGRAIVVTNAEPLIWAVGEAALVVESDNISALADSLRKLSDPVVRRKFGDAIRERALSRFTVEAVLPDFRRACEDAIKGESGR</sequence>
<dbReference type="RefSeq" id="WP_200554781.1">
    <property type="nucleotide sequence ID" value="NZ_JAEPES010000001.1"/>
</dbReference>
<gene>
    <name evidence="1" type="ORF">IV501_02275</name>
    <name evidence="2" type="ORF">IV501_14880</name>
</gene>
<dbReference type="Pfam" id="PF13692">
    <property type="entry name" value="Glyco_trans_1_4"/>
    <property type="match status" value="1"/>
</dbReference>
<dbReference type="EMBL" id="JAEPES010000001">
    <property type="protein sequence ID" value="MBK4346450.1"/>
    <property type="molecule type" value="Genomic_DNA"/>
</dbReference>
<dbReference type="PANTHER" id="PTHR12526:SF636">
    <property type="entry name" value="BLL3647 PROTEIN"/>
    <property type="match status" value="1"/>
</dbReference>
<evidence type="ECO:0000313" key="2">
    <source>
        <dbReference type="EMBL" id="MBK4348922.1"/>
    </source>
</evidence>
<comment type="caution">
    <text evidence="2">The sequence shown here is derived from an EMBL/GenBank/DDBJ whole genome shotgun (WGS) entry which is preliminary data.</text>
</comment>
<dbReference type="PANTHER" id="PTHR12526">
    <property type="entry name" value="GLYCOSYLTRANSFERASE"/>
    <property type="match status" value="1"/>
</dbReference>
<dbReference type="Gene3D" id="3.40.50.2000">
    <property type="entry name" value="Glycogen Phosphorylase B"/>
    <property type="match status" value="1"/>
</dbReference>
<evidence type="ECO:0000313" key="1">
    <source>
        <dbReference type="EMBL" id="MBK4346450.1"/>
    </source>
</evidence>
<dbReference type="Proteomes" id="UP000636458">
    <property type="component" value="Unassembled WGS sequence"/>
</dbReference>
<protein>
    <submittedName>
        <fullName evidence="2">Glycosyltransferase family 4 protein</fullName>
    </submittedName>
</protein>
<name>A0A934SLI5_9MICO</name>
<reference evidence="2" key="1">
    <citation type="submission" date="2021-01" db="EMBL/GenBank/DDBJ databases">
        <title>Lacisediminihabitans sp. nov. strain G11-30, isolated from Antarctic Soil.</title>
        <authorList>
            <person name="Li J."/>
        </authorList>
    </citation>
    <scope>NUCLEOTIDE SEQUENCE</scope>
    <source>
        <strain evidence="2">G11-30</strain>
    </source>
</reference>
<organism evidence="2 3">
    <name type="scientific">Lacisediminihabitans changchengi</name>
    <dbReference type="NCBI Taxonomy" id="2787634"/>
    <lineage>
        <taxon>Bacteria</taxon>
        <taxon>Bacillati</taxon>
        <taxon>Actinomycetota</taxon>
        <taxon>Actinomycetes</taxon>
        <taxon>Micrococcales</taxon>
        <taxon>Microbacteriaceae</taxon>
        <taxon>Lacisediminihabitans</taxon>
    </lineage>
</organism>